<dbReference type="InterPro" id="IPR001932">
    <property type="entry name" value="PPM-type_phosphatase-like_dom"/>
</dbReference>
<dbReference type="InterPro" id="IPR036457">
    <property type="entry name" value="PPM-type-like_dom_sf"/>
</dbReference>
<name>A0A9D1VCS2_9BACT</name>
<dbReference type="Gene3D" id="3.60.40.10">
    <property type="entry name" value="PPM-type phosphatase domain"/>
    <property type="match status" value="1"/>
</dbReference>
<proteinExistence type="predicted"/>
<gene>
    <name evidence="2" type="ORF">H9862_07410</name>
</gene>
<evidence type="ECO:0000313" key="2">
    <source>
        <dbReference type="EMBL" id="HIX20410.1"/>
    </source>
</evidence>
<dbReference type="GO" id="GO:0004722">
    <property type="term" value="F:protein serine/threonine phosphatase activity"/>
    <property type="evidence" value="ECO:0007669"/>
    <property type="project" value="InterPro"/>
</dbReference>
<dbReference type="Pfam" id="PF13672">
    <property type="entry name" value="PP2C_2"/>
    <property type="match status" value="1"/>
</dbReference>
<dbReference type="SMART" id="SM00332">
    <property type="entry name" value="PP2Cc"/>
    <property type="match status" value="1"/>
</dbReference>
<sequence>MKAHIAQWIGRRKKQEDYYVVRSYSNGVLAVVCDGMGGHSYGALSAHRAAEEFVVAFEERPDGSVAERLRWALDDANEAVAAVGERTGAFGGTTLLAAFVGAGVLWWASVGDSPLFLWRNNRLVRLNADHSMRAIYRDFVQSGAMTHAEAMSRGHELRSALTGDALPMVDVPPTPYPLLPGDRIILATDGTDDLLQQPSLSPETRLLLNDRSAPLASLLVDACRRLEKEWADNTTVVTVDIE</sequence>
<dbReference type="PANTHER" id="PTHR47992">
    <property type="entry name" value="PROTEIN PHOSPHATASE"/>
    <property type="match status" value="1"/>
</dbReference>
<comment type="caution">
    <text evidence="2">The sequence shown here is derived from an EMBL/GenBank/DDBJ whole genome shotgun (WGS) entry which is preliminary data.</text>
</comment>
<reference evidence="2" key="2">
    <citation type="submission" date="2021-04" db="EMBL/GenBank/DDBJ databases">
        <authorList>
            <person name="Gilroy R."/>
        </authorList>
    </citation>
    <scope>NUCLEOTIDE SEQUENCE</scope>
    <source>
        <strain evidence="2">14975</strain>
    </source>
</reference>
<dbReference type="PROSITE" id="PS51746">
    <property type="entry name" value="PPM_2"/>
    <property type="match status" value="1"/>
</dbReference>
<dbReference type="AlphaFoldDB" id="A0A9D1VCS2"/>
<dbReference type="EMBL" id="DXFQ01000138">
    <property type="protein sequence ID" value="HIX20410.1"/>
    <property type="molecule type" value="Genomic_DNA"/>
</dbReference>
<reference evidence="2" key="1">
    <citation type="journal article" date="2021" name="PeerJ">
        <title>Extensive microbial diversity within the chicken gut microbiome revealed by metagenomics and culture.</title>
        <authorList>
            <person name="Gilroy R."/>
            <person name="Ravi A."/>
            <person name="Getino M."/>
            <person name="Pursley I."/>
            <person name="Horton D.L."/>
            <person name="Alikhan N.F."/>
            <person name="Baker D."/>
            <person name="Gharbi K."/>
            <person name="Hall N."/>
            <person name="Watson M."/>
            <person name="Adriaenssens E.M."/>
            <person name="Foster-Nyarko E."/>
            <person name="Jarju S."/>
            <person name="Secka A."/>
            <person name="Antonio M."/>
            <person name="Oren A."/>
            <person name="Chaudhuri R.R."/>
            <person name="La Ragione R."/>
            <person name="Hildebrand F."/>
            <person name="Pallen M.J."/>
        </authorList>
    </citation>
    <scope>NUCLEOTIDE SEQUENCE</scope>
    <source>
        <strain evidence="2">14975</strain>
    </source>
</reference>
<dbReference type="InterPro" id="IPR015655">
    <property type="entry name" value="PP2C"/>
</dbReference>
<feature type="domain" description="PPM-type phosphatase" evidence="1">
    <location>
        <begin position="2"/>
        <end position="241"/>
    </location>
</feature>
<organism evidence="2 3">
    <name type="scientific">Candidatus Akkermansia intestinigallinarum</name>
    <dbReference type="NCBI Taxonomy" id="2838431"/>
    <lineage>
        <taxon>Bacteria</taxon>
        <taxon>Pseudomonadati</taxon>
        <taxon>Verrucomicrobiota</taxon>
        <taxon>Verrucomicrobiia</taxon>
        <taxon>Verrucomicrobiales</taxon>
        <taxon>Akkermansiaceae</taxon>
        <taxon>Akkermansia</taxon>
    </lineage>
</organism>
<evidence type="ECO:0000259" key="1">
    <source>
        <dbReference type="PROSITE" id="PS51746"/>
    </source>
</evidence>
<protein>
    <submittedName>
        <fullName evidence="2">Protein phosphatase 2C domain-containing protein</fullName>
    </submittedName>
</protein>
<dbReference type="CDD" id="cd00143">
    <property type="entry name" value="PP2Cc"/>
    <property type="match status" value="1"/>
</dbReference>
<dbReference type="SMART" id="SM00331">
    <property type="entry name" value="PP2C_SIG"/>
    <property type="match status" value="1"/>
</dbReference>
<accession>A0A9D1VCS2</accession>
<dbReference type="Proteomes" id="UP000823964">
    <property type="component" value="Unassembled WGS sequence"/>
</dbReference>
<dbReference type="SUPFAM" id="SSF81606">
    <property type="entry name" value="PP2C-like"/>
    <property type="match status" value="1"/>
</dbReference>
<evidence type="ECO:0000313" key="3">
    <source>
        <dbReference type="Proteomes" id="UP000823964"/>
    </source>
</evidence>